<evidence type="ECO:0000313" key="8">
    <source>
        <dbReference type="EMBL" id="OAG12238.1"/>
    </source>
</evidence>
<dbReference type="RefSeq" id="XP_018042603.1">
    <property type="nucleotide sequence ID" value="XM_018183586.1"/>
</dbReference>
<dbReference type="InterPro" id="IPR051294">
    <property type="entry name" value="HORMA_MeioticProgression"/>
</dbReference>
<comment type="subcellular location">
    <subcellularLocation>
        <location evidence="2">Chromosome</location>
    </subcellularLocation>
    <subcellularLocation>
        <location evidence="1">Nucleus</location>
    </subcellularLocation>
</comment>
<dbReference type="SUPFAM" id="SSF56019">
    <property type="entry name" value="The spindle assembly checkpoint protein mad2"/>
    <property type="match status" value="1"/>
</dbReference>
<dbReference type="InterPro" id="IPR003511">
    <property type="entry name" value="HORMA_dom"/>
</dbReference>
<dbReference type="Gene3D" id="3.30.40.10">
    <property type="entry name" value="Zinc/RING finger domain, C3HC4 (zinc finger)"/>
    <property type="match status" value="1"/>
</dbReference>
<dbReference type="InterPro" id="IPR013083">
    <property type="entry name" value="Znf_RING/FYVE/PHD"/>
</dbReference>
<feature type="compositionally biased region" description="Low complexity" evidence="6">
    <location>
        <begin position="436"/>
        <end position="447"/>
    </location>
</feature>
<keyword evidence="3" id="KW-0158">Chromosome</keyword>
<feature type="compositionally biased region" description="Polar residues" evidence="6">
    <location>
        <begin position="667"/>
        <end position="683"/>
    </location>
</feature>
<evidence type="ECO:0000256" key="1">
    <source>
        <dbReference type="ARBA" id="ARBA00004123"/>
    </source>
</evidence>
<dbReference type="GO" id="GO:0003677">
    <property type="term" value="F:DNA binding"/>
    <property type="evidence" value="ECO:0007669"/>
    <property type="project" value="UniProtKB-KW"/>
</dbReference>
<evidence type="ECO:0000313" key="9">
    <source>
        <dbReference type="Proteomes" id="UP000077069"/>
    </source>
</evidence>
<evidence type="ECO:0000259" key="7">
    <source>
        <dbReference type="PROSITE" id="PS50815"/>
    </source>
</evidence>
<dbReference type="InParanoid" id="A0A177CYU4"/>
<dbReference type="GO" id="GO:0005694">
    <property type="term" value="C:chromosome"/>
    <property type="evidence" value="ECO:0007669"/>
    <property type="project" value="UniProtKB-SubCell"/>
</dbReference>
<evidence type="ECO:0000256" key="6">
    <source>
        <dbReference type="SAM" id="MobiDB-lite"/>
    </source>
</evidence>
<dbReference type="GeneID" id="28767072"/>
<reference evidence="8 9" key="1">
    <citation type="submission" date="2016-05" db="EMBL/GenBank/DDBJ databases">
        <title>Comparative analysis of secretome profiles of manganese(II)-oxidizing ascomycete fungi.</title>
        <authorList>
            <consortium name="DOE Joint Genome Institute"/>
            <person name="Zeiner C.A."/>
            <person name="Purvine S.O."/>
            <person name="Zink E.M."/>
            <person name="Wu S."/>
            <person name="Pasa-Tolic L."/>
            <person name="Chaput D.L."/>
            <person name="Haridas S."/>
            <person name="Grigoriev I.V."/>
            <person name="Santelli C.M."/>
            <person name="Hansel C.M."/>
        </authorList>
    </citation>
    <scope>NUCLEOTIDE SEQUENCE [LARGE SCALE GENOMIC DNA]</scope>
    <source>
        <strain evidence="8 9">AP3s5-JAC2a</strain>
    </source>
</reference>
<sequence length="683" mass="76448">MPSAGGGTVVRARKRTQTQGKPHPATSTKAKATSLAPGYNDINVEGTRSNSSPDPRYSSQTETAVTAQQSSDVVHTFLFSAASTILWMRDLLPDEYFRTAFYASINKHCSYHDFTQGSDEGAVAQGNRSRPKGYHLRVLKRNVSTRGDQIIKWLETGVFEAIQRGYLAQLQICIFADELQPTEVLEMYCFHLVYPGWTQYGSNVVDLVIQDSQTRKTVTLKDAREALNTVVRNMVSLNGTMPHLPERCYMSLYLVWNERRPSGYQPPGFHSSNDLNISFPISEGWKMDTSICGQVRACFRTVDLSIAYTKGTTFDDEGEAIIMPHFTYGQRFSRLEPFTVQTPDQQDRDEFLNDDAQKLPTTRPNSVVENDPVTSMTAVQTRHLSTSLLDGEKHGLRHKESDAAANTQDKADLSRLKGLQLLEPRQTHDTQLVPRSPTIPSQPTQSSPKEHRKSGHTRARTSQGFRSSESVTISCECGSKETSNVVRCHGCNGWQHAQCYAYDGLNDMRMPTERMCYTCLLGDASNSQFTEVKTLTRTRQVIHCIRVRGMTSSIQITNILGCPRSDLAELLESLKQNNLVVVKNSRKKFDQVSLVSTEAAKQKLANIYLNPPKNLKDLVADAAADERAIQSNPRRKRKDHGSPDRNSQPKTPRLSRPYSNLAFDSNALYTPPNSESLAGQRSH</sequence>
<name>A0A177CYU4_9PLEO</name>
<dbReference type="Gene3D" id="3.30.900.10">
    <property type="entry name" value="HORMA domain"/>
    <property type="match status" value="1"/>
</dbReference>
<dbReference type="STRING" id="1460663.A0A177CYU4"/>
<dbReference type="PANTHER" id="PTHR48225">
    <property type="entry name" value="HORMA DOMAIN-CONTAINING PROTEIN 1"/>
    <property type="match status" value="1"/>
</dbReference>
<dbReference type="SUPFAM" id="SSF57903">
    <property type="entry name" value="FYVE/PHD zinc finger"/>
    <property type="match status" value="1"/>
</dbReference>
<organism evidence="8 9">
    <name type="scientific">Paraphaeosphaeria sporulosa</name>
    <dbReference type="NCBI Taxonomy" id="1460663"/>
    <lineage>
        <taxon>Eukaryota</taxon>
        <taxon>Fungi</taxon>
        <taxon>Dikarya</taxon>
        <taxon>Ascomycota</taxon>
        <taxon>Pezizomycotina</taxon>
        <taxon>Dothideomycetes</taxon>
        <taxon>Pleosporomycetidae</taxon>
        <taxon>Pleosporales</taxon>
        <taxon>Massarineae</taxon>
        <taxon>Didymosphaeriaceae</taxon>
        <taxon>Paraphaeosphaeria</taxon>
    </lineage>
</organism>
<evidence type="ECO:0000256" key="3">
    <source>
        <dbReference type="ARBA" id="ARBA00022454"/>
    </source>
</evidence>
<keyword evidence="9" id="KW-1185">Reference proteome</keyword>
<keyword evidence="8" id="KW-0238">DNA-binding</keyword>
<keyword evidence="4" id="KW-0539">Nucleus</keyword>
<evidence type="ECO:0000256" key="4">
    <source>
        <dbReference type="ARBA" id="ARBA00023242"/>
    </source>
</evidence>
<feature type="compositionally biased region" description="Polar residues" evidence="6">
    <location>
        <begin position="359"/>
        <end position="388"/>
    </location>
</feature>
<accession>A0A177CYU4</accession>
<dbReference type="GO" id="GO:0051321">
    <property type="term" value="P:meiotic cell cycle"/>
    <property type="evidence" value="ECO:0007669"/>
    <property type="project" value="UniProtKB-KW"/>
</dbReference>
<dbReference type="Proteomes" id="UP000077069">
    <property type="component" value="Unassembled WGS sequence"/>
</dbReference>
<feature type="compositionally biased region" description="Low complexity" evidence="6">
    <location>
        <begin position="25"/>
        <end position="34"/>
    </location>
</feature>
<proteinExistence type="predicted"/>
<dbReference type="AlphaFoldDB" id="A0A177CYU4"/>
<gene>
    <name evidence="8" type="ORF">CC84DRAFT_1226287</name>
</gene>
<dbReference type="EMBL" id="KV441548">
    <property type="protein sequence ID" value="OAG12238.1"/>
    <property type="molecule type" value="Genomic_DNA"/>
</dbReference>
<dbReference type="GO" id="GO:0005634">
    <property type="term" value="C:nucleus"/>
    <property type="evidence" value="ECO:0007669"/>
    <property type="project" value="UniProtKB-SubCell"/>
</dbReference>
<feature type="compositionally biased region" description="Polar residues" evidence="6">
    <location>
        <begin position="46"/>
        <end position="62"/>
    </location>
</feature>
<feature type="region of interest" description="Disordered" evidence="6">
    <location>
        <begin position="1"/>
        <end position="62"/>
    </location>
</feature>
<feature type="compositionally biased region" description="Basic residues" evidence="6">
    <location>
        <begin position="450"/>
        <end position="459"/>
    </location>
</feature>
<dbReference type="FunCoup" id="A0A177CYU4">
    <property type="interactions" value="72"/>
</dbReference>
<evidence type="ECO:0000256" key="2">
    <source>
        <dbReference type="ARBA" id="ARBA00004286"/>
    </source>
</evidence>
<feature type="region of interest" description="Disordered" evidence="6">
    <location>
        <begin position="422"/>
        <end position="465"/>
    </location>
</feature>
<keyword evidence="5" id="KW-0469">Meiosis</keyword>
<dbReference type="PROSITE" id="PS50815">
    <property type="entry name" value="HORMA"/>
    <property type="match status" value="1"/>
</dbReference>
<dbReference type="InterPro" id="IPR011011">
    <property type="entry name" value="Znf_FYVE_PHD"/>
</dbReference>
<protein>
    <submittedName>
        <fullName evidence="8">DNA-binding protein</fullName>
    </submittedName>
</protein>
<dbReference type="InterPro" id="IPR036570">
    <property type="entry name" value="HORMA_dom_sf"/>
</dbReference>
<feature type="domain" description="HORMA" evidence="7">
    <location>
        <begin position="68"/>
        <end position="306"/>
    </location>
</feature>
<dbReference type="Pfam" id="PF02301">
    <property type="entry name" value="HORMA"/>
    <property type="match status" value="1"/>
</dbReference>
<feature type="region of interest" description="Disordered" evidence="6">
    <location>
        <begin position="626"/>
        <end position="683"/>
    </location>
</feature>
<dbReference type="OrthoDB" id="1928087at2759"/>
<evidence type="ECO:0000256" key="5">
    <source>
        <dbReference type="ARBA" id="ARBA00023254"/>
    </source>
</evidence>
<dbReference type="PANTHER" id="PTHR48225:SF7">
    <property type="entry name" value="MEIOSIS-SPECIFIC PROTEIN HOP1"/>
    <property type="match status" value="1"/>
</dbReference>
<feature type="region of interest" description="Disordered" evidence="6">
    <location>
        <begin position="355"/>
        <end position="393"/>
    </location>
</feature>